<accession>A0A9P4SCV4</accession>
<gene>
    <name evidence="7" type="ORF">M501DRAFT_1002325</name>
</gene>
<feature type="domain" description="Auxiliary Activity family 9 catalytic" evidence="6">
    <location>
        <begin position="1"/>
        <end position="208"/>
    </location>
</feature>
<comment type="caution">
    <text evidence="7">The sequence shown here is derived from an EMBL/GenBank/DDBJ whole genome shotgun (WGS) entry which is preliminary data.</text>
</comment>
<comment type="catalytic activity">
    <reaction evidence="5">
        <text>[(1-&gt;4)-beta-D-glucosyl]n+m + reduced acceptor + O2 = 4-dehydro-beta-D-glucosyl-[(1-&gt;4)-beta-D-glucosyl]n-1 + [(1-&gt;4)-beta-D-glucosyl]m + acceptor + H2O.</text>
        <dbReference type="EC" id="1.14.99.56"/>
    </reaction>
</comment>
<dbReference type="EMBL" id="MU006093">
    <property type="protein sequence ID" value="KAF2840049.1"/>
    <property type="molecule type" value="Genomic_DNA"/>
</dbReference>
<dbReference type="CDD" id="cd21175">
    <property type="entry name" value="LPMO_AA9"/>
    <property type="match status" value="1"/>
</dbReference>
<proteinExistence type="predicted"/>
<dbReference type="PANTHER" id="PTHR33353:SF19">
    <property type="entry name" value="GLYCOSYLHYDROLASE FAMILY 61-8 PROTEIN"/>
    <property type="match status" value="1"/>
</dbReference>
<evidence type="ECO:0000256" key="1">
    <source>
        <dbReference type="ARBA" id="ARBA00001973"/>
    </source>
</evidence>
<sequence length="236" mass="25800">MTCNFDGSAPPGSRSLHASVPAGGEITAHWSNNFTFRKGLPFYCDPAQEERVCPPGYVCDFRCLYHHWYHDQGPLFAYLASCGDDCGSFDPSSEKVWFKIAESGLQPGATISGQGNPDEIKYSWKQGELTGATEKDKVGWSFKIPPGLKKGKYLLRVEILSLQLWPPQFYPECAQIEVTGEGGNAPAEHELVAFPGAYSYDDPGISVSGKMWTPASQGGVHDVKNYTMPGPPVWTG</sequence>
<keyword evidence="7" id="KW-0560">Oxidoreductase</keyword>
<keyword evidence="7" id="KW-0503">Monooxygenase</keyword>
<comment type="function">
    <text evidence="5">Lytic polysaccharide monooxygenase (LMPO) that depolymerizes crystalline and amorphous polysaccharides via the oxidation of scissile alpha- or beta-(1-4)-glycosidic bonds, yielding C1 and/or C4 oxidation products. Catalysis by LPMOs requires the reduction of the active-site copper from Cu(II) to Cu(I) by a reducing agent and H(2)O(2) or O(2) as a cosubstrate.</text>
</comment>
<dbReference type="GO" id="GO:0030245">
    <property type="term" value="P:cellulose catabolic process"/>
    <property type="evidence" value="ECO:0007669"/>
    <property type="project" value="UniProtKB-UniRule"/>
</dbReference>
<dbReference type="EC" id="1.14.99.56" evidence="5"/>
<keyword evidence="5" id="KW-0119">Carbohydrate metabolism</keyword>
<dbReference type="GO" id="GO:0008810">
    <property type="term" value="F:cellulase activity"/>
    <property type="evidence" value="ECO:0007669"/>
    <property type="project" value="UniProtKB-UniRule"/>
</dbReference>
<protein>
    <recommendedName>
        <fullName evidence="5">AA9 family lytic polysaccharide monooxygenase</fullName>
        <ecNumber evidence="5">1.14.99.56</ecNumber>
    </recommendedName>
    <alternativeName>
        <fullName evidence="5">Endo-beta-1,4-glucanase</fullName>
    </alternativeName>
    <alternativeName>
        <fullName evidence="5">Glycosyl hydrolase 61 family protein</fullName>
    </alternativeName>
</protein>
<keyword evidence="8" id="KW-1185">Reference proteome</keyword>
<comment type="cofactor">
    <cofactor evidence="1">
        <name>Cu(2+)</name>
        <dbReference type="ChEBI" id="CHEBI:29036"/>
    </cofactor>
</comment>
<evidence type="ECO:0000313" key="7">
    <source>
        <dbReference type="EMBL" id="KAF2840049.1"/>
    </source>
</evidence>
<organism evidence="7 8">
    <name type="scientific">Patellaria atrata CBS 101060</name>
    <dbReference type="NCBI Taxonomy" id="1346257"/>
    <lineage>
        <taxon>Eukaryota</taxon>
        <taxon>Fungi</taxon>
        <taxon>Dikarya</taxon>
        <taxon>Ascomycota</taxon>
        <taxon>Pezizomycotina</taxon>
        <taxon>Dothideomycetes</taxon>
        <taxon>Dothideomycetes incertae sedis</taxon>
        <taxon>Patellariales</taxon>
        <taxon>Patellariaceae</taxon>
        <taxon>Patellaria</taxon>
    </lineage>
</organism>
<dbReference type="InterPro" id="IPR049892">
    <property type="entry name" value="AA9"/>
</dbReference>
<comment type="domain">
    <text evidence="5">Has a modular structure: an endo-beta-1,4-glucanase catalytic module at the N-terminus, a linker rich in serines and threonines, and a C-terminal carbohydrate-binding module (CBM).</text>
</comment>
<keyword evidence="5" id="KW-0624">Polysaccharide degradation</keyword>
<evidence type="ECO:0000313" key="8">
    <source>
        <dbReference type="Proteomes" id="UP000799429"/>
    </source>
</evidence>
<name>A0A9P4SCV4_9PEZI</name>
<evidence type="ECO:0000256" key="2">
    <source>
        <dbReference type="ARBA" id="ARBA00004613"/>
    </source>
</evidence>
<dbReference type="GO" id="GO:0030248">
    <property type="term" value="F:cellulose binding"/>
    <property type="evidence" value="ECO:0007669"/>
    <property type="project" value="UniProtKB-UniRule"/>
</dbReference>
<keyword evidence="5" id="KW-0136">Cellulose degradation</keyword>
<evidence type="ECO:0000256" key="4">
    <source>
        <dbReference type="ARBA" id="ARBA00023157"/>
    </source>
</evidence>
<evidence type="ECO:0000256" key="3">
    <source>
        <dbReference type="ARBA" id="ARBA00022525"/>
    </source>
</evidence>
<dbReference type="GO" id="GO:0004497">
    <property type="term" value="F:monooxygenase activity"/>
    <property type="evidence" value="ECO:0007669"/>
    <property type="project" value="UniProtKB-KW"/>
</dbReference>
<dbReference type="AlphaFoldDB" id="A0A9P4SCV4"/>
<dbReference type="OrthoDB" id="4849160at2759"/>
<dbReference type="InterPro" id="IPR005103">
    <property type="entry name" value="AA9_LPMO"/>
</dbReference>
<dbReference type="Pfam" id="PF03443">
    <property type="entry name" value="AA9"/>
    <property type="match status" value="1"/>
</dbReference>
<dbReference type="Proteomes" id="UP000799429">
    <property type="component" value="Unassembled WGS sequence"/>
</dbReference>
<keyword evidence="4 5" id="KW-1015">Disulfide bond</keyword>
<dbReference type="PANTHER" id="PTHR33353">
    <property type="entry name" value="PUTATIVE (AFU_ORTHOLOGUE AFUA_1G12560)-RELATED"/>
    <property type="match status" value="1"/>
</dbReference>
<comment type="subcellular location">
    <subcellularLocation>
        <location evidence="2 5">Secreted</location>
    </subcellularLocation>
</comment>
<dbReference type="GO" id="GO:0005576">
    <property type="term" value="C:extracellular region"/>
    <property type="evidence" value="ECO:0007669"/>
    <property type="project" value="UniProtKB-SubCell"/>
</dbReference>
<keyword evidence="3 5" id="KW-0964">Secreted</keyword>
<dbReference type="Gene3D" id="2.70.50.70">
    <property type="match status" value="1"/>
</dbReference>
<reference evidence="7" key="1">
    <citation type="journal article" date="2020" name="Stud. Mycol.">
        <title>101 Dothideomycetes genomes: a test case for predicting lifestyles and emergence of pathogens.</title>
        <authorList>
            <person name="Haridas S."/>
            <person name="Albert R."/>
            <person name="Binder M."/>
            <person name="Bloem J."/>
            <person name="Labutti K."/>
            <person name="Salamov A."/>
            <person name="Andreopoulos B."/>
            <person name="Baker S."/>
            <person name="Barry K."/>
            <person name="Bills G."/>
            <person name="Bluhm B."/>
            <person name="Cannon C."/>
            <person name="Castanera R."/>
            <person name="Culley D."/>
            <person name="Daum C."/>
            <person name="Ezra D."/>
            <person name="Gonzalez J."/>
            <person name="Henrissat B."/>
            <person name="Kuo A."/>
            <person name="Liang C."/>
            <person name="Lipzen A."/>
            <person name="Lutzoni F."/>
            <person name="Magnuson J."/>
            <person name="Mondo S."/>
            <person name="Nolan M."/>
            <person name="Ohm R."/>
            <person name="Pangilinan J."/>
            <person name="Park H.-J."/>
            <person name="Ramirez L."/>
            <person name="Alfaro M."/>
            <person name="Sun H."/>
            <person name="Tritt A."/>
            <person name="Yoshinaga Y."/>
            <person name="Zwiers L.-H."/>
            <person name="Turgeon B."/>
            <person name="Goodwin S."/>
            <person name="Spatafora J."/>
            <person name="Crous P."/>
            <person name="Grigoriev I."/>
        </authorList>
    </citation>
    <scope>NUCLEOTIDE SEQUENCE</scope>
    <source>
        <strain evidence="7">CBS 101060</strain>
    </source>
</reference>
<evidence type="ECO:0000256" key="5">
    <source>
        <dbReference type="RuleBase" id="RU368122"/>
    </source>
</evidence>
<evidence type="ECO:0000259" key="6">
    <source>
        <dbReference type="Pfam" id="PF03443"/>
    </source>
</evidence>